<name>A0A2K8Q172_ACIHA</name>
<accession>A0A2K8Q172</accession>
<organism evidence="1 2">
    <name type="scientific">Acinetobacter haemolyticus</name>
    <dbReference type="NCBI Taxonomy" id="29430"/>
    <lineage>
        <taxon>Bacteria</taxon>
        <taxon>Pseudomonadati</taxon>
        <taxon>Pseudomonadota</taxon>
        <taxon>Gammaproteobacteria</taxon>
        <taxon>Moraxellales</taxon>
        <taxon>Moraxellaceae</taxon>
        <taxon>Acinetobacter</taxon>
    </lineage>
</organism>
<sequence>MELVEIEPYFWELYKDSEGMYLNVIINMSAVSWEKMICLDEEATQNYLTQGKKFIVSLAKRIENSQFRKDYEKFYSYPEVSMDQRNQMSDALLVSKIYNP</sequence>
<evidence type="ECO:0000313" key="2">
    <source>
        <dbReference type="Proteomes" id="UP000463868"/>
    </source>
</evidence>
<reference evidence="1 2" key="1">
    <citation type="submission" date="2018-08" db="EMBL/GenBank/DDBJ databases">
        <title>Analysis of the genomic diversity of Mexican Acinetobacter haemolyticus clinical isolates.</title>
        <authorList>
            <person name="Castro-Jaimes S."/>
            <person name="Cevallos M.A."/>
        </authorList>
    </citation>
    <scope>NUCLEOTIDE SEQUENCE [LARGE SCALE GENOMIC DNA]</scope>
    <source>
        <strain evidence="1 2">AN43</strain>
    </source>
</reference>
<dbReference type="Proteomes" id="UP000463868">
    <property type="component" value="Chromosome"/>
</dbReference>
<dbReference type="AlphaFoldDB" id="A0A2K8Q172"/>
<evidence type="ECO:0000313" key="1">
    <source>
        <dbReference type="EMBL" id="QHI14955.1"/>
    </source>
</evidence>
<dbReference type="RefSeq" id="WP_100834230.1">
    <property type="nucleotide sequence ID" value="NZ_CAXNZT010000021.1"/>
</dbReference>
<proteinExistence type="predicted"/>
<protein>
    <submittedName>
        <fullName evidence="1">Uncharacterized protein</fullName>
    </submittedName>
</protein>
<gene>
    <name evidence="1" type="ORF">AhaeAN43_00900</name>
</gene>
<dbReference type="EMBL" id="CP031976">
    <property type="protein sequence ID" value="QHI14955.1"/>
    <property type="molecule type" value="Genomic_DNA"/>
</dbReference>